<dbReference type="RefSeq" id="XP_014250936.1">
    <property type="nucleotide sequence ID" value="XM_014395450.2"/>
</dbReference>
<name>A0A8I6RVG3_CIMLE</name>
<accession>A0A8I6RVG3</accession>
<dbReference type="InterPro" id="IPR036846">
    <property type="entry name" value="GM2-AP_sf"/>
</dbReference>
<dbReference type="OrthoDB" id="6589387at2759"/>
<feature type="signal peptide" evidence="2">
    <location>
        <begin position="1"/>
        <end position="20"/>
    </location>
</feature>
<protein>
    <submittedName>
        <fullName evidence="3">Uncharacterized protein</fullName>
    </submittedName>
</protein>
<dbReference type="KEGG" id="clec:106667495"/>
<feature type="chain" id="PRO_5035277836" evidence="2">
    <location>
        <begin position="21"/>
        <end position="185"/>
    </location>
</feature>
<evidence type="ECO:0000256" key="1">
    <source>
        <dbReference type="ARBA" id="ARBA00022729"/>
    </source>
</evidence>
<reference evidence="3" key="1">
    <citation type="submission" date="2022-01" db="UniProtKB">
        <authorList>
            <consortium name="EnsemblMetazoa"/>
        </authorList>
    </citation>
    <scope>IDENTIFICATION</scope>
</reference>
<keyword evidence="4" id="KW-1185">Reference proteome</keyword>
<sequence>MITVAVVLTVLCLVFSPAEGRKTVIDFEKVENCKGFKGLAVLEGIEIVNLGLRGTGLNALVNITGPIPDKIKASVDASKCKSAEDGECEHFVHTNHDFCQLLRDKKQFYTPLFDAVTPRPFCPVKKGVFRVSNATMASNEVVSLIKFVPSYMNIHWRITVKAYPAKSKEVLLCIVITFKLKDLRE</sequence>
<dbReference type="AlphaFoldDB" id="A0A8I6RVG3"/>
<dbReference type="GeneID" id="106667495"/>
<keyword evidence="1 2" id="KW-0732">Signal</keyword>
<proteinExistence type="predicted"/>
<evidence type="ECO:0000256" key="2">
    <source>
        <dbReference type="SAM" id="SignalP"/>
    </source>
</evidence>
<evidence type="ECO:0000313" key="4">
    <source>
        <dbReference type="Proteomes" id="UP000494040"/>
    </source>
</evidence>
<evidence type="ECO:0000313" key="3">
    <source>
        <dbReference type="EnsemblMetazoa" id="XP_014250936.1"/>
    </source>
</evidence>
<organism evidence="3 4">
    <name type="scientific">Cimex lectularius</name>
    <name type="common">Bed bug</name>
    <name type="synonym">Acanthia lectularia</name>
    <dbReference type="NCBI Taxonomy" id="79782"/>
    <lineage>
        <taxon>Eukaryota</taxon>
        <taxon>Metazoa</taxon>
        <taxon>Ecdysozoa</taxon>
        <taxon>Arthropoda</taxon>
        <taxon>Hexapoda</taxon>
        <taxon>Insecta</taxon>
        <taxon>Pterygota</taxon>
        <taxon>Neoptera</taxon>
        <taxon>Paraneoptera</taxon>
        <taxon>Hemiptera</taxon>
        <taxon>Heteroptera</taxon>
        <taxon>Panheteroptera</taxon>
        <taxon>Cimicomorpha</taxon>
        <taxon>Cimicidae</taxon>
        <taxon>Cimex</taxon>
    </lineage>
</organism>
<dbReference type="Gene3D" id="2.70.220.10">
    <property type="entry name" value="Ganglioside GM2 activator"/>
    <property type="match status" value="1"/>
</dbReference>
<dbReference type="Proteomes" id="UP000494040">
    <property type="component" value="Unassembled WGS sequence"/>
</dbReference>
<dbReference type="EnsemblMetazoa" id="XM_014395450.2">
    <property type="protein sequence ID" value="XP_014250936.1"/>
    <property type="gene ID" value="LOC106667495"/>
</dbReference>